<sequence length="150" mass="16894">MKKKDQSDWKVQRNKKKKQKKQQESIHVVEVISCTKGKQGLDPGLTDDSIRFLTVEIDGDAPENANPKQKLDDGEIVEVRPLLMQCEQKLASAQDGPAADVCDPIALLFTGVDVVLVECNKLFEYVKSICKEIYVEAMVYSFAIGYNMRQ</sequence>
<feature type="compositionally biased region" description="Basic and acidic residues" evidence="1">
    <location>
        <begin position="1"/>
        <end position="11"/>
    </location>
</feature>
<reference evidence="2 3" key="2">
    <citation type="submission" date="2018-11" db="EMBL/GenBank/DDBJ databases">
        <authorList>
            <consortium name="Pathogen Informatics"/>
        </authorList>
    </citation>
    <scope>NUCLEOTIDE SEQUENCE [LARGE SCALE GENOMIC DNA]</scope>
</reference>
<organism evidence="3 4">
    <name type="scientific">Toxocara canis</name>
    <name type="common">Canine roundworm</name>
    <dbReference type="NCBI Taxonomy" id="6265"/>
    <lineage>
        <taxon>Eukaryota</taxon>
        <taxon>Metazoa</taxon>
        <taxon>Ecdysozoa</taxon>
        <taxon>Nematoda</taxon>
        <taxon>Chromadorea</taxon>
        <taxon>Rhabditida</taxon>
        <taxon>Spirurina</taxon>
        <taxon>Ascaridomorpha</taxon>
        <taxon>Ascaridoidea</taxon>
        <taxon>Toxocaridae</taxon>
        <taxon>Toxocara</taxon>
    </lineage>
</organism>
<dbReference type="EMBL" id="UYWY01019398">
    <property type="protein sequence ID" value="VDM37069.1"/>
    <property type="molecule type" value="Genomic_DNA"/>
</dbReference>
<protein>
    <submittedName>
        <fullName evidence="4">PDZ domain-containing protein</fullName>
    </submittedName>
</protein>
<gene>
    <name evidence="2" type="ORF">TCNE_LOCUS5826</name>
</gene>
<dbReference type="WBParaSite" id="TCNE_0000582601-mRNA-1">
    <property type="protein sequence ID" value="TCNE_0000582601-mRNA-1"/>
    <property type="gene ID" value="TCNE_0000582601"/>
</dbReference>
<reference evidence="4" key="1">
    <citation type="submission" date="2016-06" db="UniProtKB">
        <authorList>
            <consortium name="WormBaseParasite"/>
        </authorList>
    </citation>
    <scope>IDENTIFICATION</scope>
</reference>
<evidence type="ECO:0000313" key="4">
    <source>
        <dbReference type="WBParaSite" id="TCNE_0000582601-mRNA-1"/>
    </source>
</evidence>
<dbReference type="AlphaFoldDB" id="A0A183UBF6"/>
<proteinExistence type="predicted"/>
<evidence type="ECO:0000313" key="3">
    <source>
        <dbReference type="Proteomes" id="UP000050794"/>
    </source>
</evidence>
<evidence type="ECO:0000256" key="1">
    <source>
        <dbReference type="SAM" id="MobiDB-lite"/>
    </source>
</evidence>
<evidence type="ECO:0000313" key="2">
    <source>
        <dbReference type="EMBL" id="VDM37069.1"/>
    </source>
</evidence>
<name>A0A183UBF6_TOXCA</name>
<dbReference type="Proteomes" id="UP000050794">
    <property type="component" value="Unassembled WGS sequence"/>
</dbReference>
<keyword evidence="3" id="KW-1185">Reference proteome</keyword>
<feature type="region of interest" description="Disordered" evidence="1">
    <location>
        <begin position="1"/>
        <end position="24"/>
    </location>
</feature>
<dbReference type="Gene3D" id="3.90.79.10">
    <property type="entry name" value="Nucleoside Triphosphate Pyrophosphohydrolase"/>
    <property type="match status" value="1"/>
</dbReference>
<accession>A0A183UBF6</accession>